<reference evidence="4" key="1">
    <citation type="journal article" date="2019" name="Int. J. Syst. Evol. Microbiol.">
        <title>The Global Catalogue of Microorganisms (GCM) 10K type strain sequencing project: providing services to taxonomists for standard genome sequencing and annotation.</title>
        <authorList>
            <consortium name="The Broad Institute Genomics Platform"/>
            <consortium name="The Broad Institute Genome Sequencing Center for Infectious Disease"/>
            <person name="Wu L."/>
            <person name="Ma J."/>
        </authorList>
    </citation>
    <scope>NUCLEOTIDE SEQUENCE [LARGE SCALE GENOMIC DNA]</scope>
    <source>
        <strain evidence="4">CGMCC 4.7237</strain>
    </source>
</reference>
<dbReference type="PANTHER" id="PTHR35908:SF1">
    <property type="entry name" value="CONSERVED PROTEIN"/>
    <property type="match status" value="1"/>
</dbReference>
<dbReference type="PANTHER" id="PTHR35908">
    <property type="entry name" value="HYPOTHETICAL FUSION PROTEIN"/>
    <property type="match status" value="1"/>
</dbReference>
<sequence>MTTAPAPDAAAPSGPPPLTMTGTVLDAPDPHALAGFYRRLLGWAVTMDEPDWVKLIPPGGGPGLAFQAEAAFVRPSWPAAPGVQQMMMHLDIETPDLPASVAHALSLGATLADFQPQPDARVLLDPAGHPFCLWTPTHS</sequence>
<feature type="region of interest" description="Disordered" evidence="1">
    <location>
        <begin position="1"/>
        <end position="23"/>
    </location>
</feature>
<keyword evidence="4" id="KW-1185">Reference proteome</keyword>
<evidence type="ECO:0000313" key="3">
    <source>
        <dbReference type="EMBL" id="MFC4032755.1"/>
    </source>
</evidence>
<dbReference type="InterPro" id="IPR029068">
    <property type="entry name" value="Glyas_Bleomycin-R_OHBP_Dase"/>
</dbReference>
<dbReference type="Gene3D" id="3.10.180.10">
    <property type="entry name" value="2,3-Dihydroxybiphenyl 1,2-Dioxygenase, domain 1"/>
    <property type="match status" value="1"/>
</dbReference>
<feature type="domain" description="Glyoxalase-like" evidence="2">
    <location>
        <begin position="23"/>
        <end position="133"/>
    </location>
</feature>
<dbReference type="InterPro" id="IPR041581">
    <property type="entry name" value="Glyoxalase_6"/>
</dbReference>
<dbReference type="RefSeq" id="WP_386429857.1">
    <property type="nucleotide sequence ID" value="NZ_JBHSBB010000010.1"/>
</dbReference>
<evidence type="ECO:0000313" key="4">
    <source>
        <dbReference type="Proteomes" id="UP001595765"/>
    </source>
</evidence>
<name>A0ABV8HPP0_9ACTN</name>
<gene>
    <name evidence="3" type="ORF">ACFO3J_14840</name>
</gene>
<organism evidence="3 4">
    <name type="scientific">Streptomyces polygonati</name>
    <dbReference type="NCBI Taxonomy" id="1617087"/>
    <lineage>
        <taxon>Bacteria</taxon>
        <taxon>Bacillati</taxon>
        <taxon>Actinomycetota</taxon>
        <taxon>Actinomycetes</taxon>
        <taxon>Kitasatosporales</taxon>
        <taxon>Streptomycetaceae</taxon>
        <taxon>Streptomyces</taxon>
    </lineage>
</organism>
<evidence type="ECO:0000256" key="1">
    <source>
        <dbReference type="SAM" id="MobiDB-lite"/>
    </source>
</evidence>
<dbReference type="Proteomes" id="UP001595765">
    <property type="component" value="Unassembled WGS sequence"/>
</dbReference>
<comment type="caution">
    <text evidence="3">The sequence shown here is derived from an EMBL/GenBank/DDBJ whole genome shotgun (WGS) entry which is preliminary data.</text>
</comment>
<accession>A0ABV8HPP0</accession>
<dbReference type="SUPFAM" id="SSF54593">
    <property type="entry name" value="Glyoxalase/Bleomycin resistance protein/Dihydroxybiphenyl dioxygenase"/>
    <property type="match status" value="1"/>
</dbReference>
<proteinExistence type="predicted"/>
<evidence type="ECO:0000259" key="2">
    <source>
        <dbReference type="Pfam" id="PF18029"/>
    </source>
</evidence>
<dbReference type="EMBL" id="JBHSBB010000010">
    <property type="protein sequence ID" value="MFC4032755.1"/>
    <property type="molecule type" value="Genomic_DNA"/>
</dbReference>
<protein>
    <submittedName>
        <fullName evidence="3">VOC family protein</fullName>
    </submittedName>
</protein>
<feature type="compositionally biased region" description="Low complexity" evidence="1">
    <location>
        <begin position="1"/>
        <end position="12"/>
    </location>
</feature>
<dbReference type="Pfam" id="PF18029">
    <property type="entry name" value="Glyoxalase_6"/>
    <property type="match status" value="1"/>
</dbReference>